<comment type="caution">
    <text evidence="1">The sequence shown here is derived from an EMBL/GenBank/DDBJ whole genome shotgun (WGS) entry which is preliminary data.</text>
</comment>
<keyword evidence="2" id="KW-1185">Reference proteome</keyword>
<accession>A0A2P2DWL1</accession>
<dbReference type="RefSeq" id="WP_108973313.1">
    <property type="nucleotide sequence ID" value="NZ_BFBB01000002.1"/>
</dbReference>
<name>A0A2P2DWL1_9LEPT</name>
<evidence type="ECO:0000313" key="1">
    <source>
        <dbReference type="EMBL" id="GBF48960.1"/>
    </source>
</evidence>
<organism evidence="1 2">
    <name type="scientific">Leptospira ryugenii</name>
    <dbReference type="NCBI Taxonomy" id="1917863"/>
    <lineage>
        <taxon>Bacteria</taxon>
        <taxon>Pseudomonadati</taxon>
        <taxon>Spirochaetota</taxon>
        <taxon>Spirochaetia</taxon>
        <taxon>Leptospirales</taxon>
        <taxon>Leptospiraceae</taxon>
        <taxon>Leptospira</taxon>
    </lineage>
</organism>
<dbReference type="EMBL" id="BFBB01000002">
    <property type="protein sequence ID" value="GBF48960.1"/>
    <property type="molecule type" value="Genomic_DNA"/>
</dbReference>
<proteinExistence type="predicted"/>
<protein>
    <submittedName>
        <fullName evidence="1">Uncharacterized protein</fullName>
    </submittedName>
</protein>
<dbReference type="Proteomes" id="UP000245133">
    <property type="component" value="Unassembled WGS sequence"/>
</dbReference>
<dbReference type="AlphaFoldDB" id="A0A2P2DWL1"/>
<sequence>MESQALYTADPSLLLTEYHIRRMSQAFFGLGAQSAYLFLEKDLVFRVGLNLNESVVRSWITQEPVWKEEREEERLYSWKESQISEGKGQCLFFRFPHKDLFVWAVLYQEKMEEFPKVRWNYLSQTILTFLSVTLSKRDKSLLSFRSFAEVFRKKVLRSLESRESGVLALFYLQDLSPFFKPLGIVKSQEILREVSSTLQSATHEEELFFQLNVRSIYLFSPSETVESIANRLEGLYFPSKHMILDYKLKLYPVTRPIAENPNEFCDLFMENV</sequence>
<evidence type="ECO:0000313" key="2">
    <source>
        <dbReference type="Proteomes" id="UP000245133"/>
    </source>
</evidence>
<gene>
    <name evidence="1" type="ORF">LPTSP4_04660</name>
</gene>
<dbReference type="OrthoDB" id="321596at2"/>
<reference evidence="1 2" key="1">
    <citation type="submission" date="2018-02" db="EMBL/GenBank/DDBJ databases">
        <title>Novel Leptospira species isolated from soil and water in Japan.</title>
        <authorList>
            <person name="Nakao R."/>
            <person name="Masuzawa T."/>
        </authorList>
    </citation>
    <scope>NUCLEOTIDE SEQUENCE [LARGE SCALE GENOMIC DNA]</scope>
    <source>
        <strain evidence="1 2">YH101</strain>
    </source>
</reference>